<evidence type="ECO:0000256" key="1">
    <source>
        <dbReference type="SAM" id="SignalP"/>
    </source>
</evidence>
<dbReference type="Gene3D" id="3.40.50.1100">
    <property type="match status" value="1"/>
</dbReference>
<dbReference type="Proteomes" id="UP000289738">
    <property type="component" value="Chromosome B02"/>
</dbReference>
<sequence>MFSSETMGTLYCHLAIVLLCGAARTLAISSNESIEEYTLTHRKISPNNRASSFYAIIFNASNSGSHIHIFHFARNLDLVHIGKDLELFVQFKNVVVYQTKSSSRANSDHTLGVGSTIGAGVYVPVGTVAREEAAAEGKGKVGKEDKFPLLSKSTRLQKLVSGTNEGNNDEVYIHDIPRGPVVFEICVKFYYDDVCFYHPTSLDSQSIPIEPTSENIGIELAFMAAAKGYKHKIIMLASMSLERGITLLAFGDELVVTDPAKEMKGSPSEG</sequence>
<organism evidence="2 3">
    <name type="scientific">Arachis hypogaea</name>
    <name type="common">Peanut</name>
    <dbReference type="NCBI Taxonomy" id="3818"/>
    <lineage>
        <taxon>Eukaryota</taxon>
        <taxon>Viridiplantae</taxon>
        <taxon>Streptophyta</taxon>
        <taxon>Embryophyta</taxon>
        <taxon>Tracheophyta</taxon>
        <taxon>Spermatophyta</taxon>
        <taxon>Magnoliopsida</taxon>
        <taxon>eudicotyledons</taxon>
        <taxon>Gunneridae</taxon>
        <taxon>Pentapetalae</taxon>
        <taxon>rosids</taxon>
        <taxon>fabids</taxon>
        <taxon>Fabales</taxon>
        <taxon>Fabaceae</taxon>
        <taxon>Papilionoideae</taxon>
        <taxon>50 kb inversion clade</taxon>
        <taxon>dalbergioids sensu lato</taxon>
        <taxon>Dalbergieae</taxon>
        <taxon>Pterocarpus clade</taxon>
        <taxon>Arachis</taxon>
    </lineage>
</organism>
<evidence type="ECO:0000313" key="2">
    <source>
        <dbReference type="EMBL" id="RYR25784.1"/>
    </source>
</evidence>
<gene>
    <name evidence="2" type="ORF">Ahy_B02g059787</name>
</gene>
<dbReference type="PANTHER" id="PTHR10314">
    <property type="entry name" value="CYSTATHIONINE BETA-SYNTHASE"/>
    <property type="match status" value="1"/>
</dbReference>
<dbReference type="SUPFAM" id="SSF53686">
    <property type="entry name" value="Tryptophan synthase beta subunit-like PLP-dependent enzymes"/>
    <property type="match status" value="1"/>
</dbReference>
<dbReference type="InterPro" id="IPR050214">
    <property type="entry name" value="Cys_Synth/Cystath_Beta-Synth"/>
</dbReference>
<dbReference type="InterPro" id="IPR036052">
    <property type="entry name" value="TrpB-like_PALP_sf"/>
</dbReference>
<accession>A0A445AHB8</accession>
<keyword evidence="1" id="KW-0732">Signal</keyword>
<name>A0A445AHB8_ARAHY</name>
<dbReference type="STRING" id="3818.A0A445AHB8"/>
<evidence type="ECO:0000313" key="3">
    <source>
        <dbReference type="Proteomes" id="UP000289738"/>
    </source>
</evidence>
<reference evidence="2 3" key="1">
    <citation type="submission" date="2019-01" db="EMBL/GenBank/DDBJ databases">
        <title>Sequencing of cultivated peanut Arachis hypogaea provides insights into genome evolution and oil improvement.</title>
        <authorList>
            <person name="Chen X."/>
        </authorList>
    </citation>
    <scope>NUCLEOTIDE SEQUENCE [LARGE SCALE GENOMIC DNA]</scope>
    <source>
        <strain evidence="3">cv. Fuhuasheng</strain>
        <tissue evidence="2">Leaves</tissue>
    </source>
</reference>
<dbReference type="AlphaFoldDB" id="A0A445AHB8"/>
<feature type="signal peptide" evidence="1">
    <location>
        <begin position="1"/>
        <end position="27"/>
    </location>
</feature>
<proteinExistence type="predicted"/>
<keyword evidence="3" id="KW-1185">Reference proteome</keyword>
<comment type="caution">
    <text evidence="2">The sequence shown here is derived from an EMBL/GenBank/DDBJ whole genome shotgun (WGS) entry which is preliminary data.</text>
</comment>
<feature type="chain" id="PRO_5019578441" evidence="1">
    <location>
        <begin position="28"/>
        <end position="270"/>
    </location>
</feature>
<protein>
    <submittedName>
        <fullName evidence="2">Uncharacterized protein</fullName>
    </submittedName>
</protein>
<dbReference type="EMBL" id="SDMP01000012">
    <property type="protein sequence ID" value="RYR25784.1"/>
    <property type="molecule type" value="Genomic_DNA"/>
</dbReference>